<gene>
    <name evidence="6" type="ORF">GCM10011579_092740</name>
</gene>
<dbReference type="InterPro" id="IPR000873">
    <property type="entry name" value="AMP-dep_synth/lig_dom"/>
</dbReference>
<evidence type="ECO:0000256" key="1">
    <source>
        <dbReference type="ARBA" id="ARBA00001957"/>
    </source>
</evidence>
<dbReference type="AlphaFoldDB" id="A0A917YHD9"/>
<dbReference type="SUPFAM" id="SSF47336">
    <property type="entry name" value="ACP-like"/>
    <property type="match status" value="1"/>
</dbReference>
<dbReference type="FunFam" id="1.10.1200.10:FF:000005">
    <property type="entry name" value="Nonribosomal peptide synthetase 1"/>
    <property type="match status" value="1"/>
</dbReference>
<comment type="cofactor">
    <cofactor evidence="1">
        <name>pantetheine 4'-phosphate</name>
        <dbReference type="ChEBI" id="CHEBI:47942"/>
    </cofactor>
</comment>
<evidence type="ECO:0000313" key="6">
    <source>
        <dbReference type="EMBL" id="GGN93849.1"/>
    </source>
</evidence>
<dbReference type="RefSeq" id="WP_189192197.1">
    <property type="nucleotide sequence ID" value="NZ_BMMM01000029.1"/>
</dbReference>
<dbReference type="InterPro" id="IPR036736">
    <property type="entry name" value="ACP-like_sf"/>
</dbReference>
<dbReference type="GO" id="GO:0044550">
    <property type="term" value="P:secondary metabolite biosynthetic process"/>
    <property type="evidence" value="ECO:0007669"/>
    <property type="project" value="TreeGrafter"/>
</dbReference>
<accession>A0A917YHD9</accession>
<dbReference type="FunFam" id="3.40.50.980:FF:000001">
    <property type="entry name" value="Non-ribosomal peptide synthetase"/>
    <property type="match status" value="1"/>
</dbReference>
<dbReference type="PROSITE" id="PS00012">
    <property type="entry name" value="PHOSPHOPANTETHEINE"/>
    <property type="match status" value="1"/>
</dbReference>
<dbReference type="SUPFAM" id="SSF56801">
    <property type="entry name" value="Acetyl-CoA synthetase-like"/>
    <property type="match status" value="1"/>
</dbReference>
<dbReference type="InterPro" id="IPR045851">
    <property type="entry name" value="AMP-bd_C_sf"/>
</dbReference>
<reference evidence="6 7" key="1">
    <citation type="journal article" date="2014" name="Int. J. Syst. Evol. Microbiol.">
        <title>Complete genome sequence of Corynebacterium casei LMG S-19264T (=DSM 44701T), isolated from a smear-ripened cheese.</title>
        <authorList>
            <consortium name="US DOE Joint Genome Institute (JGI-PGF)"/>
            <person name="Walter F."/>
            <person name="Albersmeier A."/>
            <person name="Kalinowski J."/>
            <person name="Ruckert C."/>
        </authorList>
    </citation>
    <scope>NUCLEOTIDE SEQUENCE [LARGE SCALE GENOMIC DNA]</scope>
    <source>
        <strain evidence="6 7">CGMCC 4.7111</strain>
    </source>
</reference>
<dbReference type="PROSITE" id="PS50075">
    <property type="entry name" value="CARRIER"/>
    <property type="match status" value="1"/>
</dbReference>
<dbReference type="InterPro" id="IPR010071">
    <property type="entry name" value="AA_adenyl_dom"/>
</dbReference>
<dbReference type="InterPro" id="IPR020845">
    <property type="entry name" value="AMP-binding_CS"/>
</dbReference>
<feature type="domain" description="Carrier" evidence="5">
    <location>
        <begin position="513"/>
        <end position="588"/>
    </location>
</feature>
<keyword evidence="7" id="KW-1185">Reference proteome</keyword>
<evidence type="ECO:0000256" key="2">
    <source>
        <dbReference type="ARBA" id="ARBA00022450"/>
    </source>
</evidence>
<dbReference type="Pfam" id="PF13193">
    <property type="entry name" value="AMP-binding_C"/>
    <property type="match status" value="1"/>
</dbReference>
<dbReference type="InterPro" id="IPR029058">
    <property type="entry name" value="AB_hydrolase_fold"/>
</dbReference>
<evidence type="ECO:0000313" key="7">
    <source>
        <dbReference type="Proteomes" id="UP000600365"/>
    </source>
</evidence>
<dbReference type="Gene3D" id="3.30.300.30">
    <property type="match status" value="1"/>
</dbReference>
<dbReference type="Gene3D" id="3.40.50.980">
    <property type="match status" value="2"/>
</dbReference>
<dbReference type="FunFam" id="3.40.50.12780:FF:000012">
    <property type="entry name" value="Non-ribosomal peptide synthetase"/>
    <property type="match status" value="1"/>
</dbReference>
<dbReference type="GO" id="GO:0017000">
    <property type="term" value="P:antibiotic biosynthetic process"/>
    <property type="evidence" value="ECO:0007669"/>
    <property type="project" value="UniProtKB-ARBA"/>
</dbReference>
<dbReference type="Pfam" id="PF00501">
    <property type="entry name" value="AMP-binding"/>
    <property type="match status" value="1"/>
</dbReference>
<sequence length="619" mass="67587">MTIDNWRNATITDLFDEQVRLRPEATALRFDGVDMSYAELDRRADELARHLRALGVGTESVVGLFVERSFEMIIALVGILKAGGAYLPVHQNEPPERFRYMLEQAQARVLLTHDRLSDRVPEIDGTVVNLDHAWETAPVAGPIEPGTGPDNLAYICYTSGSTGMPKGVAVRHRGVVRLVQDGDYASLTADETFLQFCSLRFDPSAFEIWGSLLNGAKLVVYPPGTVAMHELAAFLEKERITTLWLTTGLFHRLVDDHLDSMAGLRQMLGGGEPLSPLHMNTLHRAYPDLLIVNGYGPTEDTCFTSCHVISDLIGDSVPIGRAVTDTRLYVLDEHLKPVPEGEWGLLYTSGSGVARGYVGRPALTAERFVPDPFVPGERMYSIGDVVRLDAHGALEFRGRIDDQVKVDGYRIEPGEIAAALSGLPDLKEAVVLARDDVMPGRKVLVAYVVPNGPAEGLVPRLRLALHHRLPRYMHPSVIVVMEEFPLTLGSKTDRRALPAPTHLPRTADTPYVAPRTPLEELLADLLADALALQEIGIDDEFFEIGGNSLMAMDLLARIRTVLQVDLPAAEFFEAATVAGLAELIERYVPDLPSFGEAGTQSSPAAAQRPVPAQVGGPLG</sequence>
<keyword evidence="2" id="KW-0596">Phosphopantetheine</keyword>
<feature type="region of interest" description="Disordered" evidence="4">
    <location>
        <begin position="595"/>
        <end position="619"/>
    </location>
</feature>
<dbReference type="PANTHER" id="PTHR45527:SF1">
    <property type="entry name" value="FATTY ACID SYNTHASE"/>
    <property type="match status" value="1"/>
</dbReference>
<dbReference type="Pfam" id="PF00550">
    <property type="entry name" value="PP-binding"/>
    <property type="match status" value="1"/>
</dbReference>
<dbReference type="Proteomes" id="UP000600365">
    <property type="component" value="Unassembled WGS sequence"/>
</dbReference>
<organism evidence="6 7">
    <name type="scientific">Streptomyces albiflavescens</name>
    <dbReference type="NCBI Taxonomy" id="1623582"/>
    <lineage>
        <taxon>Bacteria</taxon>
        <taxon>Bacillati</taxon>
        <taxon>Actinomycetota</taxon>
        <taxon>Actinomycetes</taxon>
        <taxon>Kitasatosporales</taxon>
        <taxon>Streptomycetaceae</taxon>
        <taxon>Streptomyces</taxon>
    </lineage>
</organism>
<dbReference type="PANTHER" id="PTHR45527">
    <property type="entry name" value="NONRIBOSOMAL PEPTIDE SYNTHETASE"/>
    <property type="match status" value="1"/>
</dbReference>
<dbReference type="CDD" id="cd12117">
    <property type="entry name" value="A_NRPS_Srf_like"/>
    <property type="match status" value="1"/>
</dbReference>
<dbReference type="Gene3D" id="3.40.50.1820">
    <property type="entry name" value="alpha/beta hydrolase"/>
    <property type="match status" value="1"/>
</dbReference>
<keyword evidence="3" id="KW-0597">Phosphoprotein</keyword>
<dbReference type="EMBL" id="BMMM01000029">
    <property type="protein sequence ID" value="GGN93849.1"/>
    <property type="molecule type" value="Genomic_DNA"/>
</dbReference>
<dbReference type="GO" id="GO:0031177">
    <property type="term" value="F:phosphopantetheine binding"/>
    <property type="evidence" value="ECO:0007669"/>
    <property type="project" value="InterPro"/>
</dbReference>
<evidence type="ECO:0000259" key="5">
    <source>
        <dbReference type="PROSITE" id="PS50075"/>
    </source>
</evidence>
<dbReference type="InterPro" id="IPR020806">
    <property type="entry name" value="PKS_PP-bd"/>
</dbReference>
<dbReference type="InterPro" id="IPR009081">
    <property type="entry name" value="PP-bd_ACP"/>
</dbReference>
<dbReference type="Gene3D" id="2.30.38.10">
    <property type="entry name" value="Luciferase, Domain 3"/>
    <property type="match status" value="1"/>
</dbReference>
<evidence type="ECO:0000256" key="4">
    <source>
        <dbReference type="SAM" id="MobiDB-lite"/>
    </source>
</evidence>
<name>A0A917YHD9_9ACTN</name>
<feature type="compositionally biased region" description="Low complexity" evidence="4">
    <location>
        <begin position="600"/>
        <end position="619"/>
    </location>
</feature>
<dbReference type="GO" id="GO:0005737">
    <property type="term" value="C:cytoplasm"/>
    <property type="evidence" value="ECO:0007669"/>
    <property type="project" value="TreeGrafter"/>
</dbReference>
<evidence type="ECO:0000256" key="3">
    <source>
        <dbReference type="ARBA" id="ARBA00022553"/>
    </source>
</evidence>
<dbReference type="InterPro" id="IPR006162">
    <property type="entry name" value="Ppantetheine_attach_site"/>
</dbReference>
<dbReference type="NCBIfam" id="TIGR01733">
    <property type="entry name" value="AA-adenyl-dom"/>
    <property type="match status" value="1"/>
</dbReference>
<dbReference type="InterPro" id="IPR025110">
    <property type="entry name" value="AMP-bd_C"/>
</dbReference>
<comment type="caution">
    <text evidence="6">The sequence shown here is derived from an EMBL/GenBank/DDBJ whole genome shotgun (WGS) entry which is preliminary data.</text>
</comment>
<dbReference type="GO" id="GO:0043041">
    <property type="term" value="P:amino acid activation for nonribosomal peptide biosynthetic process"/>
    <property type="evidence" value="ECO:0007669"/>
    <property type="project" value="TreeGrafter"/>
</dbReference>
<proteinExistence type="predicted"/>
<dbReference type="PROSITE" id="PS00455">
    <property type="entry name" value="AMP_BINDING"/>
    <property type="match status" value="1"/>
</dbReference>
<dbReference type="SMART" id="SM00823">
    <property type="entry name" value="PKS_PP"/>
    <property type="match status" value="1"/>
</dbReference>
<protein>
    <recommendedName>
        <fullName evidence="5">Carrier domain-containing protein</fullName>
    </recommendedName>
</protein>